<name>A0AAX0M5S6_VIBPH</name>
<dbReference type="EMBL" id="LHQV01000029">
    <property type="protein sequence ID" value="OQJ95833.1"/>
    <property type="molecule type" value="Genomic_DNA"/>
</dbReference>
<dbReference type="AlphaFoldDB" id="A0AAX0M5S6"/>
<proteinExistence type="predicted"/>
<reference evidence="1 2" key="1">
    <citation type="submission" date="2015-08" db="EMBL/GenBank/DDBJ databases">
        <title>Draft Genome Sequences of Vibrio parahaemolyticus Strains.</title>
        <authorList>
            <person name="Gonzalez-Escalona N."/>
            <person name="DePaola A."/>
        </authorList>
    </citation>
    <scope>NUCLEOTIDE SEQUENCE [LARGE SCALE GENOMIC DNA]</scope>
    <source>
        <strain evidence="1 2">CFSAN001621</strain>
    </source>
</reference>
<protein>
    <submittedName>
        <fullName evidence="1">Uncharacterized protein</fullName>
    </submittedName>
</protein>
<comment type="caution">
    <text evidence="1">The sequence shown here is derived from an EMBL/GenBank/DDBJ whole genome shotgun (WGS) entry which is preliminary data.</text>
</comment>
<evidence type="ECO:0000313" key="1">
    <source>
        <dbReference type="EMBL" id="OQJ95833.1"/>
    </source>
</evidence>
<sequence length="346" mass="39404">MVNALPRLNQVWYNAYMQKWRYKVTAPQVLFIKNAVSEEVKELAKDMGYDLIAGGNTDNPIIYFNLSNIANDYIEKWKENCKLANIRNVYHGANEFFTSFEHSSDIGFHFGTKSAALKRLKSIPRMDVSIEREEFSSESPFGIRAGDENSTDLRVKAKAIIIPRLQHPKPGIVDVINSLSDEELKHEIDSYINLPITEKYKTMLVNIGKKPQFNVLANGAEILSTEDRFVASCAAKFVKESAVKRANLILRNPIRMSDLGVWSPLDIAREAKLDSSQVDKIMSQTNLEEKYSQLKRIFLDMGVDGIIYKNEVEDSGIDSYIVFSEEQIVITSEFDITLSNEPRFVR</sequence>
<dbReference type="Proteomes" id="UP000191946">
    <property type="component" value="Unassembled WGS sequence"/>
</dbReference>
<keyword evidence="2" id="KW-1185">Reference proteome</keyword>
<gene>
    <name evidence="1" type="ORF">AKG60_26210</name>
</gene>
<evidence type="ECO:0000313" key="2">
    <source>
        <dbReference type="Proteomes" id="UP000191946"/>
    </source>
</evidence>
<organism evidence="1 2">
    <name type="scientific">Vibrio parahaemolyticus</name>
    <dbReference type="NCBI Taxonomy" id="670"/>
    <lineage>
        <taxon>Bacteria</taxon>
        <taxon>Pseudomonadati</taxon>
        <taxon>Pseudomonadota</taxon>
        <taxon>Gammaproteobacteria</taxon>
        <taxon>Vibrionales</taxon>
        <taxon>Vibrionaceae</taxon>
        <taxon>Vibrio</taxon>
    </lineage>
</organism>
<accession>A0AAX0M5S6</accession>